<dbReference type="Pfam" id="PF13499">
    <property type="entry name" value="EF-hand_7"/>
    <property type="match status" value="2"/>
</dbReference>
<keyword evidence="2" id="KW-0106">Calcium</keyword>
<dbReference type="PANTHER" id="PTHR23048:SF0">
    <property type="entry name" value="CALMODULIN LIKE 3"/>
    <property type="match status" value="1"/>
</dbReference>
<dbReference type="PROSITE" id="PS50222">
    <property type="entry name" value="EF_HAND_2"/>
    <property type="match status" value="4"/>
</dbReference>
<sequence>MAHELNEDQVLELKEAFNVFDKDGDGCISAKELNLAMRSLGQKPTESEIQEMIKEVDVDGNGNIDFHEFLDMMGRKLKAVDSEKDIKEAFNVFDKDGNGFITPAELKLGMLELGERLTREEIDEMILEADADRDGQISYEDFLQLMNKF</sequence>
<gene>
    <name evidence="4" type="ORF">ACJMK2_037531</name>
</gene>
<dbReference type="InterPro" id="IPR018247">
    <property type="entry name" value="EF_Hand_1_Ca_BS"/>
</dbReference>
<dbReference type="PANTHER" id="PTHR23048">
    <property type="entry name" value="MYOSIN LIGHT CHAIN 1, 3"/>
    <property type="match status" value="1"/>
</dbReference>
<comment type="caution">
    <text evidence="4">The sequence shown here is derived from an EMBL/GenBank/DDBJ whole genome shotgun (WGS) entry which is preliminary data.</text>
</comment>
<dbReference type="FunFam" id="1.10.238.10:FF:000178">
    <property type="entry name" value="Calmodulin-2 A"/>
    <property type="match status" value="1"/>
</dbReference>
<dbReference type="InterPro" id="IPR050230">
    <property type="entry name" value="CALM/Myosin/TropC-like"/>
</dbReference>
<dbReference type="EMBL" id="JBJQND010000006">
    <property type="protein sequence ID" value="KAL3874526.1"/>
    <property type="molecule type" value="Genomic_DNA"/>
</dbReference>
<name>A0ABD3WMH2_SINWO</name>
<feature type="domain" description="EF-hand" evidence="3">
    <location>
        <begin position="81"/>
        <end position="116"/>
    </location>
</feature>
<dbReference type="InterPro" id="IPR002048">
    <property type="entry name" value="EF_hand_dom"/>
</dbReference>
<reference evidence="4 5" key="1">
    <citation type="submission" date="2024-11" db="EMBL/GenBank/DDBJ databases">
        <title>Chromosome-level genome assembly of the freshwater bivalve Anodonta woodiana.</title>
        <authorList>
            <person name="Chen X."/>
        </authorList>
    </citation>
    <scope>NUCLEOTIDE SEQUENCE [LARGE SCALE GENOMIC DNA]</scope>
    <source>
        <strain evidence="4">MN2024</strain>
        <tissue evidence="4">Gills</tissue>
    </source>
</reference>
<evidence type="ECO:0000313" key="4">
    <source>
        <dbReference type="EMBL" id="KAL3874526.1"/>
    </source>
</evidence>
<accession>A0ABD3WMH2</accession>
<dbReference type="Proteomes" id="UP001634394">
    <property type="component" value="Unassembled WGS sequence"/>
</dbReference>
<dbReference type="InterPro" id="IPR011992">
    <property type="entry name" value="EF-hand-dom_pair"/>
</dbReference>
<dbReference type="AlphaFoldDB" id="A0ABD3WMH2"/>
<evidence type="ECO:0000313" key="5">
    <source>
        <dbReference type="Proteomes" id="UP001634394"/>
    </source>
</evidence>
<dbReference type="GO" id="GO:0043226">
    <property type="term" value="C:organelle"/>
    <property type="evidence" value="ECO:0007669"/>
    <property type="project" value="UniProtKB-ARBA"/>
</dbReference>
<feature type="domain" description="EF-hand" evidence="3">
    <location>
        <begin position="117"/>
        <end position="149"/>
    </location>
</feature>
<feature type="domain" description="EF-hand" evidence="3">
    <location>
        <begin position="8"/>
        <end position="43"/>
    </location>
</feature>
<keyword evidence="5" id="KW-1185">Reference proteome</keyword>
<organism evidence="4 5">
    <name type="scientific">Sinanodonta woodiana</name>
    <name type="common">Chinese pond mussel</name>
    <name type="synonym">Anodonta woodiana</name>
    <dbReference type="NCBI Taxonomy" id="1069815"/>
    <lineage>
        <taxon>Eukaryota</taxon>
        <taxon>Metazoa</taxon>
        <taxon>Spiralia</taxon>
        <taxon>Lophotrochozoa</taxon>
        <taxon>Mollusca</taxon>
        <taxon>Bivalvia</taxon>
        <taxon>Autobranchia</taxon>
        <taxon>Heteroconchia</taxon>
        <taxon>Palaeoheterodonta</taxon>
        <taxon>Unionida</taxon>
        <taxon>Unionoidea</taxon>
        <taxon>Unionidae</taxon>
        <taxon>Unioninae</taxon>
        <taxon>Sinanodonta</taxon>
    </lineage>
</organism>
<dbReference type="SUPFAM" id="SSF47473">
    <property type="entry name" value="EF-hand"/>
    <property type="match status" value="1"/>
</dbReference>
<keyword evidence="1" id="KW-0677">Repeat</keyword>
<dbReference type="Gene3D" id="1.10.238.10">
    <property type="entry name" value="EF-hand"/>
    <property type="match status" value="3"/>
</dbReference>
<dbReference type="CDD" id="cd00051">
    <property type="entry name" value="EFh"/>
    <property type="match status" value="2"/>
</dbReference>
<evidence type="ECO:0000256" key="2">
    <source>
        <dbReference type="ARBA" id="ARBA00022837"/>
    </source>
</evidence>
<dbReference type="SMART" id="SM00054">
    <property type="entry name" value="EFh"/>
    <property type="match status" value="4"/>
</dbReference>
<dbReference type="PROSITE" id="PS00018">
    <property type="entry name" value="EF_HAND_1"/>
    <property type="match status" value="4"/>
</dbReference>
<feature type="domain" description="EF-hand" evidence="3">
    <location>
        <begin position="44"/>
        <end position="79"/>
    </location>
</feature>
<evidence type="ECO:0000256" key="1">
    <source>
        <dbReference type="ARBA" id="ARBA00022737"/>
    </source>
</evidence>
<proteinExistence type="predicted"/>
<evidence type="ECO:0000259" key="3">
    <source>
        <dbReference type="PROSITE" id="PS50222"/>
    </source>
</evidence>
<protein>
    <recommendedName>
        <fullName evidence="3">EF-hand domain-containing protein</fullName>
    </recommendedName>
</protein>